<dbReference type="RefSeq" id="WP_158380891.1">
    <property type="nucleotide sequence ID" value="NZ_CP073279.1"/>
</dbReference>
<evidence type="ECO:0000313" key="2">
    <source>
        <dbReference type="Proteomes" id="UP000631418"/>
    </source>
</evidence>
<organism evidence="1 2">
    <name type="scientific">Clostridium beijerinckii</name>
    <name type="common">Clostridium MP</name>
    <dbReference type="NCBI Taxonomy" id="1520"/>
    <lineage>
        <taxon>Bacteria</taxon>
        <taxon>Bacillati</taxon>
        <taxon>Bacillota</taxon>
        <taxon>Clostridia</taxon>
        <taxon>Eubacteriales</taxon>
        <taxon>Clostridiaceae</taxon>
        <taxon>Clostridium</taxon>
    </lineage>
</organism>
<dbReference type="AlphaFoldDB" id="A0AAE2UYJ8"/>
<sequence length="52" mass="6141">MKAVWHFNNEEHEKEIKGKLLDMLVEDAINIYPIEQIDAMIRFGKEGKLNLK</sequence>
<reference evidence="1" key="1">
    <citation type="submission" date="2020-11" db="EMBL/GenBank/DDBJ databases">
        <authorList>
            <person name="Thieme N."/>
            <person name="Liebl W."/>
            <person name="Zverlov V."/>
        </authorList>
    </citation>
    <scope>NUCLEOTIDE SEQUENCE</scope>
    <source>
        <strain evidence="1">NT08</strain>
    </source>
</reference>
<evidence type="ECO:0000313" key="1">
    <source>
        <dbReference type="EMBL" id="MBF7812214.1"/>
    </source>
</evidence>
<comment type="caution">
    <text evidence="1">The sequence shown here is derived from an EMBL/GenBank/DDBJ whole genome shotgun (WGS) entry which is preliminary data.</text>
</comment>
<gene>
    <name evidence="1" type="ORF">IS491_26865</name>
</gene>
<proteinExistence type="predicted"/>
<dbReference type="EMBL" id="JADOEF010000004">
    <property type="protein sequence ID" value="MBF7812214.1"/>
    <property type="molecule type" value="Genomic_DNA"/>
</dbReference>
<accession>A0AAE2UYJ8</accession>
<dbReference type="Proteomes" id="UP000631418">
    <property type="component" value="Unassembled WGS sequence"/>
</dbReference>
<protein>
    <submittedName>
        <fullName evidence="1">Uncharacterized protein</fullName>
    </submittedName>
</protein>
<name>A0AAE2UYJ8_CLOBE</name>